<feature type="non-terminal residue" evidence="2">
    <location>
        <position position="1"/>
    </location>
</feature>
<proteinExistence type="predicted"/>
<dbReference type="Gene3D" id="3.40.50.300">
    <property type="entry name" value="P-loop containing nucleotide triphosphate hydrolases"/>
    <property type="match status" value="1"/>
</dbReference>
<dbReference type="VEuPathDB" id="VectorBase:ISCI024277"/>
<accession>B7PU59</accession>
<dbReference type="InterPro" id="IPR027417">
    <property type="entry name" value="P-loop_NTPase"/>
</dbReference>
<dbReference type="Pfam" id="PF00005">
    <property type="entry name" value="ABC_tran"/>
    <property type="match status" value="1"/>
</dbReference>
<dbReference type="VEuPathDB" id="VectorBase:ISCI005657"/>
<dbReference type="SUPFAM" id="SSF52540">
    <property type="entry name" value="P-loop containing nucleoside triphosphate hydrolases"/>
    <property type="match status" value="1"/>
</dbReference>
<dbReference type="VEuPathDB" id="VectorBase:ISCW007531"/>
<evidence type="ECO:0000313" key="2">
    <source>
        <dbReference type="EMBL" id="EEC10131.1"/>
    </source>
</evidence>
<name>B7PU59_IXOSC</name>
<dbReference type="InterPro" id="IPR026082">
    <property type="entry name" value="ABCA"/>
</dbReference>
<dbReference type="PaxDb" id="6945-B7PU59"/>
<evidence type="ECO:0000313" key="4">
    <source>
        <dbReference type="Proteomes" id="UP000001555"/>
    </source>
</evidence>
<evidence type="ECO:0000259" key="1">
    <source>
        <dbReference type="PROSITE" id="PS50893"/>
    </source>
</evidence>
<dbReference type="PROSITE" id="PS50893">
    <property type="entry name" value="ABC_TRANSPORTER_2"/>
    <property type="match status" value="1"/>
</dbReference>
<feature type="non-terminal residue" evidence="2">
    <location>
        <position position="279"/>
    </location>
</feature>
<dbReference type="AlphaFoldDB" id="B7PU59"/>
<dbReference type="EC" id="3.6.3.30" evidence="2"/>
<dbReference type="GO" id="GO:0140359">
    <property type="term" value="F:ABC-type transporter activity"/>
    <property type="evidence" value="ECO:0007669"/>
    <property type="project" value="InterPro"/>
</dbReference>
<dbReference type="InterPro" id="IPR003439">
    <property type="entry name" value="ABC_transporter-like_ATP-bd"/>
</dbReference>
<keyword evidence="4" id="KW-1185">Reference proteome</keyword>
<dbReference type="PANTHER" id="PTHR19229">
    <property type="entry name" value="ATP-BINDING CASSETTE TRANSPORTER SUBFAMILY A ABCA"/>
    <property type="match status" value="1"/>
</dbReference>
<dbReference type="GO" id="GO:0005524">
    <property type="term" value="F:ATP binding"/>
    <property type="evidence" value="ECO:0007669"/>
    <property type="project" value="InterPro"/>
</dbReference>
<reference evidence="3" key="2">
    <citation type="submission" date="2020-05" db="UniProtKB">
        <authorList>
            <consortium name="EnsemblMetazoa"/>
        </authorList>
    </citation>
    <scope>IDENTIFICATION</scope>
    <source>
        <strain evidence="3">wikel</strain>
    </source>
</reference>
<dbReference type="EMBL" id="ABJB010955639">
    <property type="status" value="NOT_ANNOTATED_CDS"/>
    <property type="molecule type" value="Genomic_DNA"/>
</dbReference>
<feature type="domain" description="ABC transporter" evidence="1">
    <location>
        <begin position="21"/>
        <end position="249"/>
    </location>
</feature>
<dbReference type="VEuPathDB" id="VectorBase:ISCP_029031"/>
<dbReference type="EMBL" id="ABJB010820235">
    <property type="status" value="NOT_ANNOTATED_CDS"/>
    <property type="molecule type" value="Genomic_DNA"/>
</dbReference>
<reference evidence="2 4" key="1">
    <citation type="submission" date="2008-03" db="EMBL/GenBank/DDBJ databases">
        <title>Annotation of Ixodes scapularis.</title>
        <authorList>
            <consortium name="Ixodes scapularis Genome Project Consortium"/>
            <person name="Caler E."/>
            <person name="Hannick L.I."/>
            <person name="Bidwell S."/>
            <person name="Joardar V."/>
            <person name="Thiagarajan M."/>
            <person name="Amedeo P."/>
            <person name="Galinsky K.J."/>
            <person name="Schobel S."/>
            <person name="Inman J."/>
            <person name="Hostetler J."/>
            <person name="Miller J."/>
            <person name="Hammond M."/>
            <person name="Megy K."/>
            <person name="Lawson D."/>
            <person name="Kodira C."/>
            <person name="Sutton G."/>
            <person name="Meyer J."/>
            <person name="Hill C.A."/>
            <person name="Birren B."/>
            <person name="Nene V."/>
            <person name="Collins F."/>
            <person name="Alarcon-Chaidez F."/>
            <person name="Wikel S."/>
            <person name="Strausberg R."/>
        </authorList>
    </citation>
    <scope>NUCLEOTIDE SEQUENCE [LARGE SCALE GENOMIC DNA]</scope>
    <source>
        <strain evidence="4">Wikel</strain>
        <strain evidence="2">Wikel colony</strain>
    </source>
</reference>
<dbReference type="GO" id="GO:0016887">
    <property type="term" value="F:ATP hydrolysis activity"/>
    <property type="evidence" value="ECO:0007669"/>
    <property type="project" value="InterPro"/>
</dbReference>
<keyword evidence="2" id="KW-0378">Hydrolase</keyword>
<sequence>QAEKDLVRDLCSEGSFSEHALVAHNVHKFYGHLHAVRGLNFAVVRGECFGLLGVNGAGKTTTFQVLTALEQMTDGDAYMQDGKLSEDPRRVRKRFGVGSMSRRIAYEWAPQPAIRWLRVHGLDIDLVEEVILGVKKEITAEKDPVQLSDVSQCKPHHYPVESPTTGLSLIRSTNEQGDSIVDMVIESQWRKVLRLHDYWGTICRSARQLAKCELACDRIGIMVAGQFKCLGSLQHLKNKFGTGYSLNLRLEDGSAVDLDAFVAEVQRVFPGIQLRARHE</sequence>
<dbReference type="GO" id="GO:0016020">
    <property type="term" value="C:membrane"/>
    <property type="evidence" value="ECO:0007669"/>
    <property type="project" value="InterPro"/>
</dbReference>
<dbReference type="OrthoDB" id="6516159at2759"/>
<evidence type="ECO:0000313" key="3">
    <source>
        <dbReference type="EnsemblMetazoa" id="ISCW007531-PA"/>
    </source>
</evidence>
<dbReference type="EnsemblMetazoa" id="ISCW007531-RA">
    <property type="protein sequence ID" value="ISCW007531-PA"/>
    <property type="gene ID" value="ISCW007531"/>
</dbReference>
<dbReference type="Proteomes" id="UP000001555">
    <property type="component" value="Unassembled WGS sequence"/>
</dbReference>
<dbReference type="HOGENOM" id="CLU_999545_0_0_1"/>
<dbReference type="VEuPathDB" id="VectorBase:ISCP_034427"/>
<dbReference type="EMBL" id="DS790955">
    <property type="protein sequence ID" value="EEC10131.1"/>
    <property type="molecule type" value="Genomic_DNA"/>
</dbReference>
<dbReference type="PANTHER" id="PTHR19229:SF250">
    <property type="entry name" value="ABC TRANSPORTER DOMAIN-CONTAINING PROTEIN-RELATED"/>
    <property type="match status" value="1"/>
</dbReference>
<gene>
    <name evidence="2" type="ORF">IscW_ISCW007531</name>
</gene>
<protein>
    <submittedName>
        <fullName evidence="2 3">ABC transporter, putative</fullName>
        <ecNumber evidence="2">3.6.3.30</ecNumber>
    </submittedName>
</protein>
<organism>
    <name type="scientific">Ixodes scapularis</name>
    <name type="common">Black-legged tick</name>
    <name type="synonym">Deer tick</name>
    <dbReference type="NCBI Taxonomy" id="6945"/>
    <lineage>
        <taxon>Eukaryota</taxon>
        <taxon>Metazoa</taxon>
        <taxon>Ecdysozoa</taxon>
        <taxon>Arthropoda</taxon>
        <taxon>Chelicerata</taxon>
        <taxon>Arachnida</taxon>
        <taxon>Acari</taxon>
        <taxon>Parasitiformes</taxon>
        <taxon>Ixodida</taxon>
        <taxon>Ixodoidea</taxon>
        <taxon>Ixodidae</taxon>
        <taxon>Ixodinae</taxon>
        <taxon>Ixodes</taxon>
    </lineage>
</organism>
<dbReference type="STRING" id="6945.B7PU59"/>